<sequence length="239" mass="27320">MSKRQKFNLSDYVSYDQNTDKSACLFEKCGKTVSGKRPANIGRHYLTVHKTNIQNVIQENDSDSNDIEECETVIQVYSNTTDNGANVIKCTKLLQEIQEQELLGNVHSQNAEQEDEEEELIHIEIEDWLKCELELEHISSVNIYASYLHDAMINRKGNLLNNDAFISALYLDPRFSFEEPFNETQDIIIGMIEKENVECEDDSMNEHYLPNSLEESGSSTIFAPQANSSNAYEKIGKTY</sequence>
<evidence type="ECO:0000313" key="2">
    <source>
        <dbReference type="Proteomes" id="UP001566132"/>
    </source>
</evidence>
<accession>A0ABD1DYN5</accession>
<keyword evidence="2" id="KW-1185">Reference proteome</keyword>
<dbReference type="AlphaFoldDB" id="A0ABD1DYN5"/>
<protein>
    <submittedName>
        <fullName evidence="1">Uncharacterized protein</fullName>
    </submittedName>
</protein>
<gene>
    <name evidence="1" type="ORF">ABEB36_015818</name>
</gene>
<proteinExistence type="predicted"/>
<comment type="caution">
    <text evidence="1">The sequence shown here is derived from an EMBL/GenBank/DDBJ whole genome shotgun (WGS) entry which is preliminary data.</text>
</comment>
<evidence type="ECO:0000313" key="1">
    <source>
        <dbReference type="EMBL" id="KAL1487507.1"/>
    </source>
</evidence>
<name>A0ABD1DYN5_HYPHA</name>
<organism evidence="1 2">
    <name type="scientific">Hypothenemus hampei</name>
    <name type="common">Coffee berry borer</name>
    <dbReference type="NCBI Taxonomy" id="57062"/>
    <lineage>
        <taxon>Eukaryota</taxon>
        <taxon>Metazoa</taxon>
        <taxon>Ecdysozoa</taxon>
        <taxon>Arthropoda</taxon>
        <taxon>Hexapoda</taxon>
        <taxon>Insecta</taxon>
        <taxon>Pterygota</taxon>
        <taxon>Neoptera</taxon>
        <taxon>Endopterygota</taxon>
        <taxon>Coleoptera</taxon>
        <taxon>Polyphaga</taxon>
        <taxon>Cucujiformia</taxon>
        <taxon>Curculionidae</taxon>
        <taxon>Scolytinae</taxon>
        <taxon>Hypothenemus</taxon>
    </lineage>
</organism>
<dbReference type="EMBL" id="JBDJPC010000042">
    <property type="protein sequence ID" value="KAL1487507.1"/>
    <property type="molecule type" value="Genomic_DNA"/>
</dbReference>
<reference evidence="1 2" key="1">
    <citation type="submission" date="2024-05" db="EMBL/GenBank/DDBJ databases">
        <title>Genetic variation in Jamaican populations of the coffee berry borer (Hypothenemus hampei).</title>
        <authorList>
            <person name="Errbii M."/>
            <person name="Myrie A."/>
        </authorList>
    </citation>
    <scope>NUCLEOTIDE SEQUENCE [LARGE SCALE GENOMIC DNA]</scope>
    <source>
        <strain evidence="1">JA-Hopewell-2020-01-JO</strain>
        <tissue evidence="1">Whole body</tissue>
    </source>
</reference>
<dbReference type="Proteomes" id="UP001566132">
    <property type="component" value="Unassembled WGS sequence"/>
</dbReference>